<evidence type="ECO:0000259" key="2">
    <source>
        <dbReference type="Pfam" id="PF16655"/>
    </source>
</evidence>
<dbReference type="CDD" id="cd07389">
    <property type="entry name" value="MPP_PhoD"/>
    <property type="match status" value="1"/>
</dbReference>
<dbReference type="AlphaFoldDB" id="A0A934V8F2"/>
<dbReference type="Proteomes" id="UP000635245">
    <property type="component" value="Unassembled WGS sequence"/>
</dbReference>
<evidence type="ECO:0000313" key="4">
    <source>
        <dbReference type="Proteomes" id="UP000635245"/>
    </source>
</evidence>
<dbReference type="InterPro" id="IPR052900">
    <property type="entry name" value="Phospholipid_Metab_Enz"/>
</dbReference>
<dbReference type="PANTHER" id="PTHR43606">
    <property type="entry name" value="PHOSPHATASE, PUTATIVE (AFU_ORTHOLOGUE AFUA_6G08710)-RELATED"/>
    <property type="match status" value="1"/>
</dbReference>
<reference evidence="3" key="1">
    <citation type="submission" date="2020-12" db="EMBL/GenBank/DDBJ databases">
        <title>Prauserella sp. ASG 168, a novel actinomycete isolated from cave rock.</title>
        <authorList>
            <person name="Suriyachadkun C."/>
        </authorList>
    </citation>
    <scope>NUCLEOTIDE SEQUENCE</scope>
    <source>
        <strain evidence="3">ASG 168</strain>
    </source>
</reference>
<feature type="domain" description="Phospholipase D N-terminal" evidence="2">
    <location>
        <begin position="48"/>
        <end position="146"/>
    </location>
</feature>
<sequence>MAQVNRRLVLLGGVAAAAGAVTLPTSLPAWARSRTAASAPAIRDPFQLGVASGDPLPDSVVLWTRLAPAPLNEDGFGGMPDAAYDVEWELATDENFGSVVQNGTVSTSRAMGHSVHVEPEGLEAGRDYFYRFRTEGHLSPAGRTRTAPAADSAVDSLTYCFTSCQHWEEGWYHAHRGIADDDPDLVLFLGDYIYEKPSGREPELKVRGLAVTDETTTLALYRARYGQHKTDSDLQAAHAAAPWLVVFDDHEVVNNWNSTSSPAGTQRKEEAFQAFYENMPIRSSAVPDGAKIQLYRRFQWGQLARFHLLDTRQHRDAQAEDDSCSVMRDPDRTITGSEQEKWLLDAFATQPSTWDFLGQQVFFAQRDGDGDKDTCDDTDAWDGYEGSRDRITQGWVDAGVPNMVVLTGDVHRHWAADLRQDYFDHDSAVVGSELVTTSVSSTSAGAEPPSEQWLANNPHIKYCQGERGYVRVTATSGELKADFRVVSDALEQDPAKVEITTDASYVVEAGTPGLKPA</sequence>
<protein>
    <submittedName>
        <fullName evidence="3">Alkaline phosphatase D family protein</fullName>
    </submittedName>
</protein>
<dbReference type="RefSeq" id="WP_200323843.1">
    <property type="nucleotide sequence ID" value="NZ_JAENJH010000009.1"/>
</dbReference>
<dbReference type="SUPFAM" id="SSF56300">
    <property type="entry name" value="Metallo-dependent phosphatases"/>
    <property type="match status" value="1"/>
</dbReference>
<dbReference type="Gene3D" id="2.60.40.380">
    <property type="entry name" value="Purple acid phosphatase-like, N-terminal"/>
    <property type="match status" value="1"/>
</dbReference>
<dbReference type="InterPro" id="IPR038607">
    <property type="entry name" value="PhoD-like_sf"/>
</dbReference>
<dbReference type="EMBL" id="JAENJH010000009">
    <property type="protein sequence ID" value="MBK1788230.1"/>
    <property type="molecule type" value="Genomic_DNA"/>
</dbReference>
<dbReference type="InterPro" id="IPR032093">
    <property type="entry name" value="PhoD_N"/>
</dbReference>
<dbReference type="InterPro" id="IPR006311">
    <property type="entry name" value="TAT_signal"/>
</dbReference>
<dbReference type="PROSITE" id="PS51318">
    <property type="entry name" value="TAT"/>
    <property type="match status" value="1"/>
</dbReference>
<dbReference type="InterPro" id="IPR029052">
    <property type="entry name" value="Metallo-depent_PP-like"/>
</dbReference>
<dbReference type="InterPro" id="IPR018946">
    <property type="entry name" value="PhoD-like_MPP"/>
</dbReference>
<organism evidence="3 4">
    <name type="scientific">Prauserella cavernicola</name>
    <dbReference type="NCBI Taxonomy" id="2800127"/>
    <lineage>
        <taxon>Bacteria</taxon>
        <taxon>Bacillati</taxon>
        <taxon>Actinomycetota</taxon>
        <taxon>Actinomycetes</taxon>
        <taxon>Pseudonocardiales</taxon>
        <taxon>Pseudonocardiaceae</taxon>
        <taxon>Prauserella</taxon>
    </lineage>
</organism>
<keyword evidence="4" id="KW-1185">Reference proteome</keyword>
<dbReference type="Pfam" id="PF09423">
    <property type="entry name" value="PhoD"/>
    <property type="match status" value="1"/>
</dbReference>
<gene>
    <name evidence="3" type="ORF">JHE00_28200</name>
</gene>
<dbReference type="PANTHER" id="PTHR43606:SF2">
    <property type="entry name" value="ALKALINE PHOSPHATASE FAMILY PROTEIN (AFU_ORTHOLOGUE AFUA_5G03860)"/>
    <property type="match status" value="1"/>
</dbReference>
<evidence type="ECO:0000313" key="3">
    <source>
        <dbReference type="EMBL" id="MBK1788230.1"/>
    </source>
</evidence>
<feature type="domain" description="PhoD-like phosphatase metallophosphatase" evidence="1">
    <location>
        <begin position="161"/>
        <end position="483"/>
    </location>
</feature>
<evidence type="ECO:0000259" key="1">
    <source>
        <dbReference type="Pfam" id="PF09423"/>
    </source>
</evidence>
<dbReference type="Gene3D" id="3.60.21.70">
    <property type="entry name" value="PhoD-like phosphatase"/>
    <property type="match status" value="1"/>
</dbReference>
<accession>A0A934V8F2</accession>
<proteinExistence type="predicted"/>
<comment type="caution">
    <text evidence="3">The sequence shown here is derived from an EMBL/GenBank/DDBJ whole genome shotgun (WGS) entry which is preliminary data.</text>
</comment>
<name>A0A934V8F2_9PSEU</name>
<dbReference type="Pfam" id="PF16655">
    <property type="entry name" value="PhoD_N"/>
    <property type="match status" value="1"/>
</dbReference>